<comment type="caution">
    <text evidence="1">The sequence shown here is derived from an EMBL/GenBank/DDBJ whole genome shotgun (WGS) entry which is preliminary data.</text>
</comment>
<dbReference type="AlphaFoldDB" id="A0AAE4MG86"/>
<organism evidence="1 2">
    <name type="scientific">Methanorbis rubei</name>
    <dbReference type="NCBI Taxonomy" id="3028300"/>
    <lineage>
        <taxon>Archaea</taxon>
        <taxon>Methanobacteriati</taxon>
        <taxon>Methanobacteriota</taxon>
        <taxon>Stenosarchaea group</taxon>
        <taxon>Methanomicrobia</taxon>
        <taxon>Methanomicrobiales</taxon>
        <taxon>Methanocorpusculaceae</taxon>
        <taxon>Methanorbis</taxon>
    </lineage>
</organism>
<reference evidence="1 2" key="1">
    <citation type="submission" date="2023-06" db="EMBL/GenBank/DDBJ databases">
        <title>Genome sequence of Methancorpusculaceae sp. Cs1.</title>
        <authorList>
            <person name="Protasov E."/>
            <person name="Platt K."/>
            <person name="Poehlein A."/>
            <person name="Daniel R."/>
            <person name="Brune A."/>
        </authorList>
    </citation>
    <scope>NUCLEOTIDE SEQUENCE [LARGE SCALE GENOMIC DNA]</scope>
    <source>
        <strain evidence="1 2">Cs1</strain>
    </source>
</reference>
<keyword evidence="2" id="KW-1185">Reference proteome</keyword>
<accession>A0AAE4MG86</accession>
<dbReference type="EMBL" id="JAWDKB010000002">
    <property type="protein sequence ID" value="MDV0443273.1"/>
    <property type="molecule type" value="Genomic_DNA"/>
</dbReference>
<gene>
    <name evidence="1" type="ORF">McpCs1_06430</name>
</gene>
<proteinExistence type="predicted"/>
<evidence type="ECO:0000313" key="1">
    <source>
        <dbReference type="EMBL" id="MDV0443273.1"/>
    </source>
</evidence>
<protein>
    <submittedName>
        <fullName evidence="1">Uncharacterized protein</fullName>
    </submittedName>
</protein>
<dbReference type="Proteomes" id="UP001283212">
    <property type="component" value="Unassembled WGS sequence"/>
</dbReference>
<evidence type="ECO:0000313" key="2">
    <source>
        <dbReference type="Proteomes" id="UP001283212"/>
    </source>
</evidence>
<sequence length="260" mass="28676">MARWRTVFLAVMIVCVICSAGCIGTDDQLNQTNLSTQVSEPIVLKTYGETPDGEMFNALYKWQSNLTPKIQAYMNDTLYPNGSVLGWCAGYYHPLKNQTVMMFVSENMTGAQMDEIYAVWNSSATEEGVASEAGIPMAFIQISVPEEDAQIQIIILNPAEGAFWYSDVVPHGIRIGALVLSNSGVDEFYVKDVLNPKNWDETVTVKVPITAGWYGSDSIYLFDDNNISLTLYAVDNAGNTAEKTVNFTIRTGVPPPGWEI</sequence>
<name>A0AAE4MG86_9EURY</name>